<keyword evidence="2" id="KW-1185">Reference proteome</keyword>
<sequence length="112" mass="12747">MKRITSKKNTILMSAFRIQRTRGVFWTWSGVTRVGAMKAASHIFVVNATRGERTRLVQAKSRGAQFVRAKIFWDPEDTVLARVLHPSDACEDLETPRSAQIRLWGLKSDMEA</sequence>
<dbReference type="AlphaFoldDB" id="A0A3P7J5L7"/>
<proteinExistence type="predicted"/>
<organism evidence="1 2">
    <name type="scientific">Strongylus vulgaris</name>
    <name type="common">Blood worm</name>
    <dbReference type="NCBI Taxonomy" id="40348"/>
    <lineage>
        <taxon>Eukaryota</taxon>
        <taxon>Metazoa</taxon>
        <taxon>Ecdysozoa</taxon>
        <taxon>Nematoda</taxon>
        <taxon>Chromadorea</taxon>
        <taxon>Rhabditida</taxon>
        <taxon>Rhabditina</taxon>
        <taxon>Rhabditomorpha</taxon>
        <taxon>Strongyloidea</taxon>
        <taxon>Strongylidae</taxon>
        <taxon>Strongylus</taxon>
    </lineage>
</organism>
<evidence type="ECO:0000313" key="2">
    <source>
        <dbReference type="Proteomes" id="UP000270094"/>
    </source>
</evidence>
<name>A0A3P7J5L7_STRVU</name>
<dbReference type="Proteomes" id="UP000270094">
    <property type="component" value="Unassembled WGS sequence"/>
</dbReference>
<dbReference type="OrthoDB" id="251770at2759"/>
<protein>
    <submittedName>
        <fullName evidence="1">Uncharacterized protein</fullName>
    </submittedName>
</protein>
<gene>
    <name evidence="1" type="ORF">SVUK_LOCUS15688</name>
</gene>
<accession>A0A3P7J5L7</accession>
<evidence type="ECO:0000313" key="1">
    <source>
        <dbReference type="EMBL" id="VDM80690.1"/>
    </source>
</evidence>
<dbReference type="EMBL" id="UYYB01109566">
    <property type="protein sequence ID" value="VDM80690.1"/>
    <property type="molecule type" value="Genomic_DNA"/>
</dbReference>
<reference evidence="1 2" key="1">
    <citation type="submission" date="2018-11" db="EMBL/GenBank/DDBJ databases">
        <authorList>
            <consortium name="Pathogen Informatics"/>
        </authorList>
    </citation>
    <scope>NUCLEOTIDE SEQUENCE [LARGE SCALE GENOMIC DNA]</scope>
</reference>